<evidence type="ECO:0008006" key="4">
    <source>
        <dbReference type="Google" id="ProtNLM"/>
    </source>
</evidence>
<reference evidence="2 3" key="1">
    <citation type="submission" date="2019-01" db="EMBL/GenBank/DDBJ databases">
        <authorList>
            <person name="Chen W.-M."/>
        </authorList>
    </citation>
    <scope>NUCLEOTIDE SEQUENCE [LARGE SCALE GENOMIC DNA]</scope>
    <source>
        <strain evidence="2 3">HPM-16</strain>
    </source>
</reference>
<dbReference type="EMBL" id="SACQ01000004">
    <property type="protein sequence ID" value="RVU30694.1"/>
    <property type="molecule type" value="Genomic_DNA"/>
</dbReference>
<evidence type="ECO:0000313" key="2">
    <source>
        <dbReference type="EMBL" id="RVU30694.1"/>
    </source>
</evidence>
<comment type="caution">
    <text evidence="2">The sequence shown here is derived from an EMBL/GenBank/DDBJ whole genome shotgun (WGS) entry which is preliminary data.</text>
</comment>
<gene>
    <name evidence="2" type="ORF">EOE65_10295</name>
</gene>
<proteinExistence type="inferred from homology"/>
<dbReference type="AlphaFoldDB" id="A0A437Q826"/>
<dbReference type="Pfam" id="PF00114">
    <property type="entry name" value="Pilin"/>
    <property type="match status" value="1"/>
</dbReference>
<protein>
    <recommendedName>
        <fullName evidence="4">Pilin</fullName>
    </recommendedName>
</protein>
<sequence>MNNAIKVAIIALLAIGALQWFRVSAPLNTAQTANPPTSVPPTKVYYLSERDAKGLSIIANAMALAAPLKAAATAYLASHDELATSNAQVGFPKPESYTNRFIRSAGITASGDILVILNKSSGFEGASITLRPEENQHAMLIEWSCFSTNIKGLESVMQCPYRPAD</sequence>
<comment type="similarity">
    <text evidence="1">Belongs to the N-Me-Phe pilin family.</text>
</comment>
<evidence type="ECO:0000256" key="1">
    <source>
        <dbReference type="ARBA" id="ARBA00005233"/>
    </source>
</evidence>
<organism evidence="2 3">
    <name type="scientific">Neptunomonas marina</name>
    <dbReference type="NCBI Taxonomy" id="1815562"/>
    <lineage>
        <taxon>Bacteria</taxon>
        <taxon>Pseudomonadati</taxon>
        <taxon>Pseudomonadota</taxon>
        <taxon>Gammaproteobacteria</taxon>
        <taxon>Oceanospirillales</taxon>
        <taxon>Oceanospirillaceae</taxon>
        <taxon>Neptunomonas</taxon>
    </lineage>
</organism>
<keyword evidence="3" id="KW-1185">Reference proteome</keyword>
<dbReference type="SUPFAM" id="SSF54523">
    <property type="entry name" value="Pili subunits"/>
    <property type="match status" value="1"/>
</dbReference>
<dbReference type="InterPro" id="IPR045584">
    <property type="entry name" value="Pilin-like"/>
</dbReference>
<accession>A0A437Q826</accession>
<dbReference type="InterPro" id="IPR001082">
    <property type="entry name" value="Pilin"/>
</dbReference>
<dbReference type="GO" id="GO:0009289">
    <property type="term" value="C:pilus"/>
    <property type="evidence" value="ECO:0007669"/>
    <property type="project" value="InterPro"/>
</dbReference>
<dbReference type="GO" id="GO:0007155">
    <property type="term" value="P:cell adhesion"/>
    <property type="evidence" value="ECO:0007669"/>
    <property type="project" value="InterPro"/>
</dbReference>
<dbReference type="Proteomes" id="UP000282818">
    <property type="component" value="Unassembled WGS sequence"/>
</dbReference>
<name>A0A437Q826_9GAMM</name>
<dbReference type="RefSeq" id="WP_127694230.1">
    <property type="nucleotide sequence ID" value="NZ_SACQ01000004.1"/>
</dbReference>
<dbReference type="Gene3D" id="3.30.700.10">
    <property type="entry name" value="Glycoprotein, Type 4 Pilin"/>
    <property type="match status" value="1"/>
</dbReference>
<evidence type="ECO:0000313" key="3">
    <source>
        <dbReference type="Proteomes" id="UP000282818"/>
    </source>
</evidence>